<sequence>MENLRNNDGNDELHSNSPSDYIAYDDDASADDPPPAIGQDERRMHVRAYNFWAGLLGDRQFPSVEDLNPETDEDFGPNSVLLDFTSGVENPTIQFLGQALRVECELDEGITNIEDVPARSLLSRITDHYLQIIANQAPIGFEAEFVNQRGVSIMYRGILLPFSTDDDTIDFIYGVINWKEVAADDMAVELEQQVAEAMRAAPLTAETGPVWADAPDAEPIGAEEVEQDPADQADLGEEDETLELTAEDIDPSYESADAIPSQPAQTDAPEPAVLDIDELGAADLDDSASLADWLSAARSSADDAAHCEQRSRAALYAAIGRAYDFYLMTEAYPEDYQALLEDSGLTAQERAPMTPIVKLVFGTNYDKTRLTEYASALRFADSNGIGKGEFAAFLEKHEGGLKAVVQAERDTRKPKTVRSDDESRHDAMLDRLRSAPARDLSEIETGDAEFVVLVARRDDDGKLAIVGPVTGDEKLTDKVLSKTRV</sequence>
<dbReference type="AlphaFoldDB" id="A0A1N6CMZ4"/>
<dbReference type="Proteomes" id="UP000185192">
    <property type="component" value="Unassembled WGS sequence"/>
</dbReference>
<dbReference type="RefSeq" id="WP_074203484.1">
    <property type="nucleotide sequence ID" value="NZ_FSQW01000001.1"/>
</dbReference>
<name>A0A1N6CMZ4_9SPHN</name>
<accession>A0A1N6CMZ4</accession>
<keyword evidence="3" id="KW-1185">Reference proteome</keyword>
<gene>
    <name evidence="2" type="ORF">SAMN02745824_0409</name>
</gene>
<evidence type="ECO:0000313" key="3">
    <source>
        <dbReference type="Proteomes" id="UP000185192"/>
    </source>
</evidence>
<evidence type="ECO:0008006" key="4">
    <source>
        <dbReference type="Google" id="ProtNLM"/>
    </source>
</evidence>
<protein>
    <recommendedName>
        <fullName evidence="4">PAS domain-containing protein</fullName>
    </recommendedName>
</protein>
<evidence type="ECO:0000256" key="1">
    <source>
        <dbReference type="SAM" id="MobiDB-lite"/>
    </source>
</evidence>
<feature type="region of interest" description="Disordered" evidence="1">
    <location>
        <begin position="1"/>
        <end position="41"/>
    </location>
</feature>
<proteinExistence type="predicted"/>
<dbReference type="OrthoDB" id="7441080at2"/>
<organism evidence="2 3">
    <name type="scientific">Parasphingorhabdus marina DSM 22363</name>
    <dbReference type="NCBI Taxonomy" id="1123272"/>
    <lineage>
        <taxon>Bacteria</taxon>
        <taxon>Pseudomonadati</taxon>
        <taxon>Pseudomonadota</taxon>
        <taxon>Alphaproteobacteria</taxon>
        <taxon>Sphingomonadales</taxon>
        <taxon>Sphingomonadaceae</taxon>
        <taxon>Parasphingorhabdus</taxon>
    </lineage>
</organism>
<dbReference type="EMBL" id="FSQW01000001">
    <property type="protein sequence ID" value="SIN59872.1"/>
    <property type="molecule type" value="Genomic_DNA"/>
</dbReference>
<evidence type="ECO:0000313" key="2">
    <source>
        <dbReference type="EMBL" id="SIN59872.1"/>
    </source>
</evidence>
<reference evidence="3" key="1">
    <citation type="submission" date="2016-11" db="EMBL/GenBank/DDBJ databases">
        <authorList>
            <person name="Varghese N."/>
            <person name="Submissions S."/>
        </authorList>
    </citation>
    <scope>NUCLEOTIDE SEQUENCE [LARGE SCALE GENOMIC DNA]</scope>
    <source>
        <strain evidence="3">DSM 22363</strain>
    </source>
</reference>